<gene>
    <name evidence="6" type="ORF">A2853_01905</name>
</gene>
<evidence type="ECO:0000313" key="7">
    <source>
        <dbReference type="Proteomes" id="UP000177958"/>
    </source>
</evidence>
<dbReference type="GO" id="GO:0005886">
    <property type="term" value="C:plasma membrane"/>
    <property type="evidence" value="ECO:0007669"/>
    <property type="project" value="TreeGrafter"/>
</dbReference>
<organism evidence="6 7">
    <name type="scientific">Candidatus Kaiserbacteria bacterium RIFCSPHIGHO2_01_FULL_55_17</name>
    <dbReference type="NCBI Taxonomy" id="1798484"/>
    <lineage>
        <taxon>Bacteria</taxon>
        <taxon>Candidatus Kaiseribacteriota</taxon>
    </lineage>
</organism>
<feature type="transmembrane region" description="Helical" evidence="5">
    <location>
        <begin position="6"/>
        <end position="25"/>
    </location>
</feature>
<protein>
    <recommendedName>
        <fullName evidence="8">Formate hydrogenlyase</fullName>
    </recommendedName>
</protein>
<feature type="transmembrane region" description="Helical" evidence="5">
    <location>
        <begin position="63"/>
        <end position="86"/>
    </location>
</feature>
<evidence type="ECO:0000313" key="6">
    <source>
        <dbReference type="EMBL" id="OGG57602.1"/>
    </source>
</evidence>
<dbReference type="InterPro" id="IPR052561">
    <property type="entry name" value="ComplexI_Subunit1"/>
</dbReference>
<proteinExistence type="predicted"/>
<name>A0A1F6D9C7_9BACT</name>
<keyword evidence="4 5" id="KW-0472">Membrane</keyword>
<sequence length="310" mass="33021">MDFLYLMAVNVGIVSALSPLSIGIIRKIKARVQNRVGASIFQPYRDLLKLFRKDEVVSEDASWIFLAAPYIVFGTTLAIASGLPILSPTFAFLPMGDVLVFAYLLAAGAFFLALAGVDVGGAFGGFGGSREMMIASLTEGGLILSLIAAAFLADSTNLSGIAIGIAQLNGTELLPLFIAAGAFFISLLAENARYPVDNPATHLELTMVHEAMILEYSGARLALMEWASANKLLIFVAVFVNVLLPWGTPLFLGGSSLAIGFGWFALKALIILLAIALIESGMAKFRIFRVPDMLFTSLVLSVIAILLVII</sequence>
<evidence type="ECO:0000256" key="1">
    <source>
        <dbReference type="ARBA" id="ARBA00004141"/>
    </source>
</evidence>
<reference evidence="6 7" key="1">
    <citation type="journal article" date="2016" name="Nat. Commun.">
        <title>Thousands of microbial genomes shed light on interconnected biogeochemical processes in an aquifer system.</title>
        <authorList>
            <person name="Anantharaman K."/>
            <person name="Brown C.T."/>
            <person name="Hug L.A."/>
            <person name="Sharon I."/>
            <person name="Castelle C.J."/>
            <person name="Probst A.J."/>
            <person name="Thomas B.C."/>
            <person name="Singh A."/>
            <person name="Wilkins M.J."/>
            <person name="Karaoz U."/>
            <person name="Brodie E.L."/>
            <person name="Williams K.H."/>
            <person name="Hubbard S.S."/>
            <person name="Banfield J.F."/>
        </authorList>
    </citation>
    <scope>NUCLEOTIDE SEQUENCE [LARGE SCALE GENOMIC DNA]</scope>
</reference>
<dbReference type="PANTHER" id="PTHR43359">
    <property type="entry name" value="FORMATE HYDROGENLYASE SUBUNIT 4"/>
    <property type="match status" value="1"/>
</dbReference>
<keyword evidence="3 5" id="KW-1133">Transmembrane helix</keyword>
<dbReference type="InterPro" id="IPR001694">
    <property type="entry name" value="NADH_UbQ_OxRdtase_su1/FPO"/>
</dbReference>
<dbReference type="EMBL" id="MFKX01000018">
    <property type="protein sequence ID" value="OGG57602.1"/>
    <property type="molecule type" value="Genomic_DNA"/>
</dbReference>
<comment type="subcellular location">
    <subcellularLocation>
        <location evidence="1">Membrane</location>
        <topology evidence="1">Multi-pass membrane protein</topology>
    </subcellularLocation>
</comment>
<feature type="transmembrane region" description="Helical" evidence="5">
    <location>
        <begin position="98"/>
        <end position="120"/>
    </location>
</feature>
<feature type="transmembrane region" description="Helical" evidence="5">
    <location>
        <begin position="132"/>
        <end position="153"/>
    </location>
</feature>
<comment type="caution">
    <text evidence="6">The sequence shown here is derived from an EMBL/GenBank/DDBJ whole genome shotgun (WGS) entry which is preliminary data.</text>
</comment>
<feature type="transmembrane region" description="Helical" evidence="5">
    <location>
        <begin position="232"/>
        <end position="252"/>
    </location>
</feature>
<accession>A0A1F6D9C7</accession>
<dbReference type="AlphaFoldDB" id="A0A1F6D9C7"/>
<feature type="transmembrane region" description="Helical" evidence="5">
    <location>
        <begin position="173"/>
        <end position="189"/>
    </location>
</feature>
<evidence type="ECO:0000256" key="5">
    <source>
        <dbReference type="SAM" id="Phobius"/>
    </source>
</evidence>
<feature type="transmembrane region" description="Helical" evidence="5">
    <location>
        <begin position="290"/>
        <end position="309"/>
    </location>
</feature>
<keyword evidence="2 5" id="KW-0812">Transmembrane</keyword>
<evidence type="ECO:0000256" key="2">
    <source>
        <dbReference type="ARBA" id="ARBA00022692"/>
    </source>
</evidence>
<evidence type="ECO:0000256" key="4">
    <source>
        <dbReference type="ARBA" id="ARBA00023136"/>
    </source>
</evidence>
<evidence type="ECO:0000256" key="3">
    <source>
        <dbReference type="ARBA" id="ARBA00022989"/>
    </source>
</evidence>
<dbReference type="PANTHER" id="PTHR43359:SF1">
    <property type="entry name" value="FORMATE HYDROGENLYASE SUBUNIT 4-RELATED"/>
    <property type="match status" value="1"/>
</dbReference>
<dbReference type="Pfam" id="PF00146">
    <property type="entry name" value="NADHdh"/>
    <property type="match status" value="1"/>
</dbReference>
<evidence type="ECO:0008006" key="8">
    <source>
        <dbReference type="Google" id="ProtNLM"/>
    </source>
</evidence>
<dbReference type="Proteomes" id="UP000177958">
    <property type="component" value="Unassembled WGS sequence"/>
</dbReference>
<feature type="transmembrane region" description="Helical" evidence="5">
    <location>
        <begin position="258"/>
        <end position="278"/>
    </location>
</feature>